<organism evidence="2">
    <name type="scientific">Zea mays</name>
    <name type="common">Maize</name>
    <dbReference type="NCBI Taxonomy" id="4577"/>
    <lineage>
        <taxon>Eukaryota</taxon>
        <taxon>Viridiplantae</taxon>
        <taxon>Streptophyta</taxon>
        <taxon>Embryophyta</taxon>
        <taxon>Tracheophyta</taxon>
        <taxon>Spermatophyta</taxon>
        <taxon>Magnoliopsida</taxon>
        <taxon>Liliopsida</taxon>
        <taxon>Poales</taxon>
        <taxon>Poaceae</taxon>
        <taxon>PACMAD clade</taxon>
        <taxon>Panicoideae</taxon>
        <taxon>Andropogonodae</taxon>
        <taxon>Andropogoneae</taxon>
        <taxon>Tripsacinae</taxon>
        <taxon>Zea</taxon>
    </lineage>
</organism>
<evidence type="ECO:0000256" key="1">
    <source>
        <dbReference type="SAM" id="MobiDB-lite"/>
    </source>
</evidence>
<name>C0PPI9_MAIZE</name>
<feature type="region of interest" description="Disordered" evidence="1">
    <location>
        <begin position="146"/>
        <end position="173"/>
    </location>
</feature>
<accession>C0PPI9</accession>
<dbReference type="HOGENOM" id="CLU_1549852_0_0_1"/>
<dbReference type="AlphaFoldDB" id="C0PPI9"/>
<sequence length="173" mass="18640">MALQAPSLMRAPAAQRSAPPRPSFSAPWSLRLPAPARRRVATAARITMRVASKQAYICRDCGWVSHSHPSGRGGAALYFARARRAAALALACRAVACPARMHAAVPVLVPDLLPLSVFLAAGTSTTTGRRSTSWLTTTSALFVELRREGSDPTSQQSPRTRTPPMPERRGRRS</sequence>
<dbReference type="GeneID" id="100191834"/>
<evidence type="ECO:0000313" key="2">
    <source>
        <dbReference type="EMBL" id="ACN37105.1"/>
    </source>
</evidence>
<dbReference type="EMBL" id="BT070208">
    <property type="protein sequence ID" value="ACN37105.1"/>
    <property type="molecule type" value="mRNA"/>
</dbReference>
<dbReference type="RefSeq" id="XP_008667065.1">
    <property type="nucleotide sequence ID" value="XM_008668843.4"/>
</dbReference>
<feature type="region of interest" description="Disordered" evidence="1">
    <location>
        <begin position="1"/>
        <end position="26"/>
    </location>
</feature>
<reference evidence="2" key="1">
    <citation type="journal article" date="2009" name="PLoS Genet.">
        <title>Sequencing, mapping, and analysis of 27,455 maize full-length cDNAs.</title>
        <authorList>
            <person name="Soderlund C."/>
            <person name="Descour A."/>
            <person name="Kudrna D."/>
            <person name="Bomhoff M."/>
            <person name="Boyd L."/>
            <person name="Currie J."/>
            <person name="Angelova A."/>
            <person name="Collura K."/>
            <person name="Wissotski M."/>
            <person name="Ashley E."/>
            <person name="Morrow D."/>
            <person name="Fernandes J."/>
            <person name="Walbot V."/>
            <person name="Yu Y."/>
        </authorList>
    </citation>
    <scope>NUCLEOTIDE SEQUENCE</scope>
    <source>
        <strain evidence="2">B73</strain>
    </source>
</reference>
<proteinExistence type="evidence at transcript level"/>
<feature type="compositionally biased region" description="Low complexity" evidence="1">
    <location>
        <begin position="10"/>
        <end position="26"/>
    </location>
</feature>
<protein>
    <submittedName>
        <fullName evidence="2">Uncharacterized protein</fullName>
    </submittedName>
</protein>